<dbReference type="AlphaFoldDB" id="A0A9D2G6K7"/>
<reference evidence="2" key="2">
    <citation type="submission" date="2021-04" db="EMBL/GenBank/DDBJ databases">
        <authorList>
            <person name="Gilroy R."/>
        </authorList>
    </citation>
    <scope>NUCLEOTIDE SEQUENCE</scope>
    <source>
        <strain evidence="2">ChiW7-2402</strain>
    </source>
</reference>
<sequence length="360" mass="38993">MKYAAIVLRNTANPISTVRYGEVVDAFLSGGVPLDEVAVLSYADRSSITVALTRLASECDGVFFVCDRVLMPFAKDAVSGLAGRNFSGECLLETEQTLFGVLPASPRGCELVREEAVPAVDRRRGKTYYRLVLRTVAAPAERVFSAVASAREASRDRVTIHTSEEFGAGRIELVYDQDTPKTAVDEAVRILSTELNDYVYSHEDESVAHRLFTVLKLHRMKLSTAESFTGGGVGHSIVEIPGASKVFFEGINAYSNEAKMARLGVTDYTLKKFGAVSNETAYEMAAGLLKEGKCDLAVATTGIAGPDADGTDKPVGLCYIAVGTMDRVRVFRFLLEGDREAVTKRATNLALFLAYKEVNG</sequence>
<comment type="caution">
    <text evidence="2">The sequence shown here is derived from an EMBL/GenBank/DDBJ whole genome shotgun (WGS) entry which is preliminary data.</text>
</comment>
<dbReference type="InterPro" id="IPR008136">
    <property type="entry name" value="CinA_C"/>
</dbReference>
<evidence type="ECO:0000313" key="2">
    <source>
        <dbReference type="EMBL" id="HIZ73382.1"/>
    </source>
</evidence>
<dbReference type="EMBL" id="DXBB01000107">
    <property type="protein sequence ID" value="HIZ73382.1"/>
    <property type="molecule type" value="Genomic_DNA"/>
</dbReference>
<dbReference type="Gene3D" id="3.90.950.20">
    <property type="entry name" value="CinA-like"/>
    <property type="match status" value="1"/>
</dbReference>
<feature type="domain" description="CinA C-terminal" evidence="1">
    <location>
        <begin position="205"/>
        <end position="355"/>
    </location>
</feature>
<organism evidence="2 3">
    <name type="scientific">Candidatus Gallimonas intestinavium</name>
    <dbReference type="NCBI Taxonomy" id="2838603"/>
    <lineage>
        <taxon>Bacteria</taxon>
        <taxon>Bacillati</taxon>
        <taxon>Bacillota</taxon>
        <taxon>Clostridia</taxon>
        <taxon>Candidatus Gallimonas</taxon>
    </lineage>
</organism>
<dbReference type="Proteomes" id="UP000824102">
    <property type="component" value="Unassembled WGS sequence"/>
</dbReference>
<protein>
    <submittedName>
        <fullName evidence="2">CinA family protein</fullName>
    </submittedName>
</protein>
<dbReference type="Pfam" id="PF02464">
    <property type="entry name" value="CinA"/>
    <property type="match status" value="1"/>
</dbReference>
<evidence type="ECO:0000259" key="1">
    <source>
        <dbReference type="Pfam" id="PF02464"/>
    </source>
</evidence>
<reference evidence="2" key="1">
    <citation type="journal article" date="2021" name="PeerJ">
        <title>Extensive microbial diversity within the chicken gut microbiome revealed by metagenomics and culture.</title>
        <authorList>
            <person name="Gilroy R."/>
            <person name="Ravi A."/>
            <person name="Getino M."/>
            <person name="Pursley I."/>
            <person name="Horton D.L."/>
            <person name="Alikhan N.F."/>
            <person name="Baker D."/>
            <person name="Gharbi K."/>
            <person name="Hall N."/>
            <person name="Watson M."/>
            <person name="Adriaenssens E.M."/>
            <person name="Foster-Nyarko E."/>
            <person name="Jarju S."/>
            <person name="Secka A."/>
            <person name="Antonio M."/>
            <person name="Oren A."/>
            <person name="Chaudhuri R.R."/>
            <person name="La Ragione R."/>
            <person name="Hildebrand F."/>
            <person name="Pallen M.J."/>
        </authorList>
    </citation>
    <scope>NUCLEOTIDE SEQUENCE</scope>
    <source>
        <strain evidence="2">ChiW7-2402</strain>
    </source>
</reference>
<name>A0A9D2G6K7_9FIRM</name>
<dbReference type="NCBIfam" id="TIGR00199">
    <property type="entry name" value="PncC_domain"/>
    <property type="match status" value="1"/>
</dbReference>
<gene>
    <name evidence="2" type="ORF">H9964_07355</name>
</gene>
<dbReference type="InterPro" id="IPR036653">
    <property type="entry name" value="CinA-like_C"/>
</dbReference>
<dbReference type="SUPFAM" id="SSF142433">
    <property type="entry name" value="CinA-like"/>
    <property type="match status" value="1"/>
</dbReference>
<accession>A0A9D2G6K7</accession>
<evidence type="ECO:0000313" key="3">
    <source>
        <dbReference type="Proteomes" id="UP000824102"/>
    </source>
</evidence>
<proteinExistence type="predicted"/>